<accession>A0A314XPP1</accession>
<proteinExistence type="predicted"/>
<name>A0A314XPP1_PRUYE</name>
<reference evidence="2 3" key="1">
    <citation type="submission" date="2018-02" db="EMBL/GenBank/DDBJ databases">
        <title>Draft genome of wild Prunus yedoensis var. nudiflora.</title>
        <authorList>
            <person name="Baek S."/>
            <person name="Kim J.-H."/>
            <person name="Choi K."/>
            <person name="Kim G.-B."/>
            <person name="Cho A."/>
            <person name="Jang H."/>
            <person name="Shin C.-H."/>
            <person name="Yu H.-J."/>
            <person name="Mun J.-H."/>
        </authorList>
    </citation>
    <scope>NUCLEOTIDE SEQUENCE [LARGE SCALE GENOMIC DNA]</scope>
    <source>
        <strain evidence="3">cv. Jeju island</strain>
        <tissue evidence="2">Leaf</tissue>
    </source>
</reference>
<keyword evidence="3" id="KW-1185">Reference proteome</keyword>
<dbReference type="EMBL" id="PJQY01002511">
    <property type="protein sequence ID" value="PQP92917.1"/>
    <property type="molecule type" value="Genomic_DNA"/>
</dbReference>
<feature type="region of interest" description="Disordered" evidence="1">
    <location>
        <begin position="1"/>
        <end position="25"/>
    </location>
</feature>
<sequence length="83" mass="8392">MLSSPPARPTAAAAPGCKRSREVPSAEAALAEGALARSAVVETATAERPRKRTLFALSEGGGEEEVPPVIVSEAPPVAVSISL</sequence>
<evidence type="ECO:0000256" key="1">
    <source>
        <dbReference type="SAM" id="MobiDB-lite"/>
    </source>
</evidence>
<dbReference type="Proteomes" id="UP000250321">
    <property type="component" value="Unassembled WGS sequence"/>
</dbReference>
<evidence type="ECO:0000313" key="2">
    <source>
        <dbReference type="EMBL" id="PQP92917.1"/>
    </source>
</evidence>
<comment type="caution">
    <text evidence="2">The sequence shown here is derived from an EMBL/GenBank/DDBJ whole genome shotgun (WGS) entry which is preliminary data.</text>
</comment>
<evidence type="ECO:0000313" key="3">
    <source>
        <dbReference type="Proteomes" id="UP000250321"/>
    </source>
</evidence>
<gene>
    <name evidence="2" type="ORF">Pyn_33693</name>
</gene>
<protein>
    <submittedName>
        <fullName evidence="2">Uncharacterized protein</fullName>
    </submittedName>
</protein>
<dbReference type="AlphaFoldDB" id="A0A314XPP1"/>
<organism evidence="2 3">
    <name type="scientific">Prunus yedoensis var. nudiflora</name>
    <dbReference type="NCBI Taxonomy" id="2094558"/>
    <lineage>
        <taxon>Eukaryota</taxon>
        <taxon>Viridiplantae</taxon>
        <taxon>Streptophyta</taxon>
        <taxon>Embryophyta</taxon>
        <taxon>Tracheophyta</taxon>
        <taxon>Spermatophyta</taxon>
        <taxon>Magnoliopsida</taxon>
        <taxon>eudicotyledons</taxon>
        <taxon>Gunneridae</taxon>
        <taxon>Pentapetalae</taxon>
        <taxon>rosids</taxon>
        <taxon>fabids</taxon>
        <taxon>Rosales</taxon>
        <taxon>Rosaceae</taxon>
        <taxon>Amygdaloideae</taxon>
        <taxon>Amygdaleae</taxon>
        <taxon>Prunus</taxon>
    </lineage>
</organism>